<accession>A0A316E4C4</accession>
<proteinExistence type="inferred from homology"/>
<dbReference type="InterPro" id="IPR051906">
    <property type="entry name" value="TolC-like"/>
</dbReference>
<comment type="caution">
    <text evidence="8">The sequence shown here is derived from an EMBL/GenBank/DDBJ whole genome shotgun (WGS) entry which is preliminary data.</text>
</comment>
<dbReference type="SUPFAM" id="SSF56954">
    <property type="entry name" value="Outer membrane efflux proteins (OEP)"/>
    <property type="match status" value="1"/>
</dbReference>
<comment type="subcellular location">
    <subcellularLocation>
        <location evidence="1">Cell outer membrane</location>
    </subcellularLocation>
</comment>
<gene>
    <name evidence="8" type="ORF">LV89_03011</name>
</gene>
<dbReference type="GO" id="GO:0015562">
    <property type="term" value="F:efflux transmembrane transporter activity"/>
    <property type="evidence" value="ECO:0007669"/>
    <property type="project" value="InterPro"/>
</dbReference>
<dbReference type="GO" id="GO:0009279">
    <property type="term" value="C:cell outer membrane"/>
    <property type="evidence" value="ECO:0007669"/>
    <property type="project" value="UniProtKB-SubCell"/>
</dbReference>
<dbReference type="AlphaFoldDB" id="A0A316E4C4"/>
<dbReference type="Gene3D" id="1.20.1600.10">
    <property type="entry name" value="Outer membrane efflux proteins (OEP)"/>
    <property type="match status" value="1"/>
</dbReference>
<name>A0A316E4C4_9BACT</name>
<dbReference type="EMBL" id="QGGO01000015">
    <property type="protein sequence ID" value="PWK24498.1"/>
    <property type="molecule type" value="Genomic_DNA"/>
</dbReference>
<evidence type="ECO:0000256" key="4">
    <source>
        <dbReference type="ARBA" id="ARBA00022452"/>
    </source>
</evidence>
<keyword evidence="3" id="KW-0813">Transport</keyword>
<protein>
    <submittedName>
        <fullName evidence="8">Outer membrane protein TolC</fullName>
    </submittedName>
</protein>
<comment type="similarity">
    <text evidence="2">Belongs to the outer membrane factor (OMF) (TC 1.B.17) family.</text>
</comment>
<dbReference type="RefSeq" id="WP_109743722.1">
    <property type="nucleotide sequence ID" value="NZ_QGGO01000015.1"/>
</dbReference>
<keyword evidence="4" id="KW-1134">Transmembrane beta strand</keyword>
<dbReference type="GO" id="GO:1990281">
    <property type="term" value="C:efflux pump complex"/>
    <property type="evidence" value="ECO:0007669"/>
    <property type="project" value="TreeGrafter"/>
</dbReference>
<dbReference type="Pfam" id="PF02321">
    <property type="entry name" value="OEP"/>
    <property type="match status" value="2"/>
</dbReference>
<keyword evidence="6" id="KW-0472">Membrane</keyword>
<dbReference type="GO" id="GO:0015288">
    <property type="term" value="F:porin activity"/>
    <property type="evidence" value="ECO:0007669"/>
    <property type="project" value="TreeGrafter"/>
</dbReference>
<keyword evidence="9" id="KW-1185">Reference proteome</keyword>
<evidence type="ECO:0000256" key="5">
    <source>
        <dbReference type="ARBA" id="ARBA00022692"/>
    </source>
</evidence>
<evidence type="ECO:0000256" key="3">
    <source>
        <dbReference type="ARBA" id="ARBA00022448"/>
    </source>
</evidence>
<keyword evidence="7" id="KW-0998">Cell outer membrane</keyword>
<dbReference type="InterPro" id="IPR003423">
    <property type="entry name" value="OMP_efflux"/>
</dbReference>
<keyword evidence="5" id="KW-0812">Transmembrane</keyword>
<evidence type="ECO:0000313" key="9">
    <source>
        <dbReference type="Proteomes" id="UP000245489"/>
    </source>
</evidence>
<reference evidence="8 9" key="1">
    <citation type="submission" date="2018-05" db="EMBL/GenBank/DDBJ databases">
        <title>Genomic Encyclopedia of Archaeal and Bacterial Type Strains, Phase II (KMG-II): from individual species to whole genera.</title>
        <authorList>
            <person name="Goeker M."/>
        </authorList>
    </citation>
    <scope>NUCLEOTIDE SEQUENCE [LARGE SCALE GENOMIC DNA]</scope>
    <source>
        <strain evidence="8 9">DSM 22214</strain>
    </source>
</reference>
<dbReference type="PANTHER" id="PTHR30026">
    <property type="entry name" value="OUTER MEMBRANE PROTEIN TOLC"/>
    <property type="match status" value="1"/>
</dbReference>
<organism evidence="8 9">
    <name type="scientific">Arcicella aurantiaca</name>
    <dbReference type="NCBI Taxonomy" id="591202"/>
    <lineage>
        <taxon>Bacteria</taxon>
        <taxon>Pseudomonadati</taxon>
        <taxon>Bacteroidota</taxon>
        <taxon>Cytophagia</taxon>
        <taxon>Cytophagales</taxon>
        <taxon>Flectobacillaceae</taxon>
        <taxon>Arcicella</taxon>
    </lineage>
</organism>
<evidence type="ECO:0000256" key="6">
    <source>
        <dbReference type="ARBA" id="ARBA00023136"/>
    </source>
</evidence>
<evidence type="ECO:0000256" key="7">
    <source>
        <dbReference type="ARBA" id="ARBA00023237"/>
    </source>
</evidence>
<sequence length="437" mass="49135">MKYVLLLITTCFVMRVEAQGVLTLDEAVRISLENNYAIKIAKSNQKIADNNNTRGNAGMLPVVTGSANKNYNISSVTIGLFDPNLPTIERSGVANNTGGAGINAVWTLYDGLGMFIARDRLRELQKTNVTQIESAVENSIAQVSNAYYDIIRQSRRVKNLKQGLEISNDRLKLSRDRYEVGQGSKVDFLSAQVDYNEDKAALIAQEQALENSKISLNSLLIRNLQEGFSTHDTITYDKTLSLDILREATVKQNPLLILAEQNKRLAEMEVKMQKSAQLPQIDLVTGYNYNSSNNGAGAPQATKSLQNFAFNYGLRASINIFDGYNQKRRIQNAKIGQEIANLQEGDLRNQLNTALERTYLNYRNALELIKLETENYKIARQNIDIAFERYKVGNSTSYELREVQRNAVVAETRLIEAEYNAKITEIELLRLSSKILE</sequence>
<evidence type="ECO:0000313" key="8">
    <source>
        <dbReference type="EMBL" id="PWK24498.1"/>
    </source>
</evidence>
<dbReference type="OrthoDB" id="9771205at2"/>
<dbReference type="PANTHER" id="PTHR30026:SF20">
    <property type="entry name" value="OUTER MEMBRANE PROTEIN TOLC"/>
    <property type="match status" value="1"/>
</dbReference>
<dbReference type="Proteomes" id="UP000245489">
    <property type="component" value="Unassembled WGS sequence"/>
</dbReference>
<evidence type="ECO:0000256" key="1">
    <source>
        <dbReference type="ARBA" id="ARBA00004442"/>
    </source>
</evidence>
<evidence type="ECO:0000256" key="2">
    <source>
        <dbReference type="ARBA" id="ARBA00007613"/>
    </source>
</evidence>